<name>A0A7G9R9K0_9ACTN</name>
<keyword evidence="5" id="KW-1185">Reference proteome</keyword>
<sequence>MLRLASSLASGIAFALMLTLGGCATGAPEAGGPSPDRSATVAGTESSAASAAAGSAADGSFTFGAGGDLGANDLTSAGLAKLDASDARFFLALGDLDYDQTASDSAWCDYVTAHLPTKGAGFPFELVSGNHEADGGPDGRVANMAACLGDKLGSAGTYAAQYTFRYPATDPLAAVIMISPRLKVGGHTYDYRSGTADRAWLVRKIDRARAAGIPWVIVGMHYPCFSTGRAHGCDAGAPVMNLLVRKRVDLLLVGHNHLYERSKQIRLRTGCTSLRAGHFDRDCVVDNGADNAYRAGRGLVQVTSGRVGGRYQGIDPNDPDRRWFVKAGDRTTGWTKVAVTPRRLTATYVNTSGGMQDTFTID</sequence>
<accession>A0A7G9R9K0</accession>
<dbReference type="InterPro" id="IPR029052">
    <property type="entry name" value="Metallo-depent_PP-like"/>
</dbReference>
<evidence type="ECO:0000256" key="1">
    <source>
        <dbReference type="ARBA" id="ARBA00022729"/>
    </source>
</evidence>
<evidence type="ECO:0000313" key="4">
    <source>
        <dbReference type="EMBL" id="QNN52275.1"/>
    </source>
</evidence>
<dbReference type="GO" id="GO:0003993">
    <property type="term" value="F:acid phosphatase activity"/>
    <property type="evidence" value="ECO:0007669"/>
    <property type="project" value="InterPro"/>
</dbReference>
<dbReference type="AlphaFoldDB" id="A0A7G9R9K0"/>
<feature type="chain" id="PRO_5038555118" evidence="2">
    <location>
        <begin position="16"/>
        <end position="362"/>
    </location>
</feature>
<feature type="domain" description="Calcineurin-like phosphoesterase" evidence="3">
    <location>
        <begin position="86"/>
        <end position="258"/>
    </location>
</feature>
<organism evidence="4 5">
    <name type="scientific">Nocardioides mesophilus</name>
    <dbReference type="NCBI Taxonomy" id="433659"/>
    <lineage>
        <taxon>Bacteria</taxon>
        <taxon>Bacillati</taxon>
        <taxon>Actinomycetota</taxon>
        <taxon>Actinomycetes</taxon>
        <taxon>Propionibacteriales</taxon>
        <taxon>Nocardioidaceae</taxon>
        <taxon>Nocardioides</taxon>
    </lineage>
</organism>
<dbReference type="RefSeq" id="WP_187578117.1">
    <property type="nucleotide sequence ID" value="NZ_CP060713.1"/>
</dbReference>
<evidence type="ECO:0000259" key="3">
    <source>
        <dbReference type="Pfam" id="PF00149"/>
    </source>
</evidence>
<dbReference type="InterPro" id="IPR004843">
    <property type="entry name" value="Calcineurin-like_PHP"/>
</dbReference>
<proteinExistence type="predicted"/>
<evidence type="ECO:0000313" key="5">
    <source>
        <dbReference type="Proteomes" id="UP000515947"/>
    </source>
</evidence>
<dbReference type="InterPro" id="IPR039331">
    <property type="entry name" value="PAPs-like"/>
</dbReference>
<dbReference type="SUPFAM" id="SSF56300">
    <property type="entry name" value="Metallo-dependent phosphatases"/>
    <property type="match status" value="1"/>
</dbReference>
<dbReference type="Proteomes" id="UP000515947">
    <property type="component" value="Chromosome"/>
</dbReference>
<dbReference type="PANTHER" id="PTHR22953:SF153">
    <property type="entry name" value="PURPLE ACID PHOSPHATASE"/>
    <property type="match status" value="1"/>
</dbReference>
<keyword evidence="1 2" id="KW-0732">Signal</keyword>
<reference evidence="4 5" key="1">
    <citation type="submission" date="2020-08" db="EMBL/GenBank/DDBJ databases">
        <title>Genome sequence of Nocardioides mesophilus KACC 16243T.</title>
        <authorList>
            <person name="Hyun D.-W."/>
            <person name="Bae J.-W."/>
        </authorList>
    </citation>
    <scope>NUCLEOTIDE SEQUENCE [LARGE SCALE GENOMIC DNA]</scope>
    <source>
        <strain evidence="4 5">KACC 16243</strain>
    </source>
</reference>
<dbReference type="PANTHER" id="PTHR22953">
    <property type="entry name" value="ACID PHOSPHATASE RELATED"/>
    <property type="match status" value="1"/>
</dbReference>
<dbReference type="KEGG" id="nmes:H9L09_17585"/>
<feature type="signal peptide" evidence="2">
    <location>
        <begin position="1"/>
        <end position="15"/>
    </location>
</feature>
<gene>
    <name evidence="4" type="ORF">H9L09_17585</name>
</gene>
<dbReference type="Pfam" id="PF00149">
    <property type="entry name" value="Metallophos"/>
    <property type="match status" value="1"/>
</dbReference>
<dbReference type="EMBL" id="CP060713">
    <property type="protein sequence ID" value="QNN52275.1"/>
    <property type="molecule type" value="Genomic_DNA"/>
</dbReference>
<protein>
    <submittedName>
        <fullName evidence="4">Metallophosphoesterase</fullName>
    </submittedName>
</protein>
<dbReference type="PROSITE" id="PS51257">
    <property type="entry name" value="PROKAR_LIPOPROTEIN"/>
    <property type="match status" value="1"/>
</dbReference>
<dbReference type="Gene3D" id="3.60.21.10">
    <property type="match status" value="1"/>
</dbReference>
<evidence type="ECO:0000256" key="2">
    <source>
        <dbReference type="SAM" id="SignalP"/>
    </source>
</evidence>